<gene>
    <name evidence="3" type="ORF">JZ00_19690</name>
</gene>
<feature type="domain" description="Putative DNA-binding" evidence="1">
    <location>
        <begin position="11"/>
        <end position="92"/>
    </location>
</feature>
<evidence type="ECO:0000259" key="1">
    <source>
        <dbReference type="Pfam" id="PF09836"/>
    </source>
</evidence>
<accession>A0A0B1YVX7</accession>
<name>A0A0B1YVX7_9PSED</name>
<dbReference type="OrthoDB" id="4146344at2"/>
<dbReference type="Pfam" id="PF09836">
    <property type="entry name" value="DUF2063"/>
    <property type="match status" value="1"/>
</dbReference>
<evidence type="ECO:0008006" key="5">
    <source>
        <dbReference type="Google" id="ProtNLM"/>
    </source>
</evidence>
<dbReference type="InterPro" id="IPR044922">
    <property type="entry name" value="DUF2063_N_sf"/>
</dbReference>
<dbReference type="Proteomes" id="UP000030949">
    <property type="component" value="Unassembled WGS sequence"/>
</dbReference>
<dbReference type="RefSeq" id="WP_039592942.1">
    <property type="nucleotide sequence ID" value="NZ_JQGJ02000001.1"/>
</dbReference>
<dbReference type="InterPro" id="IPR054098">
    <property type="entry name" value="NGO1945-like_C"/>
</dbReference>
<dbReference type="InterPro" id="IPR018640">
    <property type="entry name" value="DUF2063"/>
</dbReference>
<evidence type="ECO:0000313" key="4">
    <source>
        <dbReference type="Proteomes" id="UP000030949"/>
    </source>
</evidence>
<reference evidence="4" key="1">
    <citation type="submission" date="2015-03" db="EMBL/GenBank/DDBJ databases">
        <title>Pseudomonas frederiksbergensis hydrocarbon degrader.</title>
        <authorList>
            <person name="Brown L.M."/>
            <person name="Ruiz O.N."/>
            <person name="Mueller S."/>
            <person name="Gunasekera T.S."/>
        </authorList>
    </citation>
    <scope>NUCLEOTIDE SEQUENCE [LARGE SCALE GENOMIC DNA]</scope>
    <source>
        <strain evidence="4">SI8</strain>
    </source>
</reference>
<dbReference type="EMBL" id="JQGJ01000013">
    <property type="protein sequence ID" value="KHK63019.1"/>
    <property type="molecule type" value="Genomic_DNA"/>
</dbReference>
<dbReference type="Pfam" id="PF22106">
    <property type="entry name" value="NGO1945_C"/>
    <property type="match status" value="1"/>
</dbReference>
<evidence type="ECO:0000313" key="3">
    <source>
        <dbReference type="EMBL" id="KHK63019.1"/>
    </source>
</evidence>
<dbReference type="AlphaFoldDB" id="A0A0B1YVX7"/>
<dbReference type="Gene3D" id="3.90.930.50">
    <property type="match status" value="1"/>
</dbReference>
<evidence type="ECO:0000259" key="2">
    <source>
        <dbReference type="Pfam" id="PF22106"/>
    </source>
</evidence>
<protein>
    <recommendedName>
        <fullName evidence="5">DUF2063 domain-containing protein</fullName>
    </recommendedName>
</protein>
<organism evidence="3 4">
    <name type="scientific">Pseudomonas frederiksbergensis</name>
    <dbReference type="NCBI Taxonomy" id="104087"/>
    <lineage>
        <taxon>Bacteria</taxon>
        <taxon>Pseudomonadati</taxon>
        <taxon>Pseudomonadota</taxon>
        <taxon>Gammaproteobacteria</taxon>
        <taxon>Pseudomonadales</taxon>
        <taxon>Pseudomonadaceae</taxon>
        <taxon>Pseudomonas</taxon>
    </lineage>
</organism>
<feature type="domain" description="NGO1945-like C-terminal" evidence="2">
    <location>
        <begin position="142"/>
        <end position="233"/>
    </location>
</feature>
<dbReference type="Gene3D" id="1.10.150.690">
    <property type="entry name" value="DUF2063"/>
    <property type="match status" value="1"/>
</dbReference>
<sequence>MPEQLLEQLNCMADYVRNPQNPPPPGIEARRLAVYRQLFIGSIESLLAASFPVIHRTLPPADWRWLVHDFYANFRCQTPLFTQLAGEFVTYLEQRASLHNYPAWLPELAQHEWSESTLLLSDAVEPSHNPHGDLIEGTPVVSELARVHAYEWPVCDIGPGYQPTEKPAAPTLVLLQRHAGHVNFSRLAPMAYALLVSLMEHRRSGREHLVALAEIAGVTARELMPIGVAALEGLKTQGIVLGARWG</sequence>
<comment type="caution">
    <text evidence="3">The sequence shown here is derived from an EMBL/GenBank/DDBJ whole genome shotgun (WGS) entry which is preliminary data.</text>
</comment>
<proteinExistence type="predicted"/>